<dbReference type="Gene3D" id="6.10.250.1430">
    <property type="match status" value="1"/>
</dbReference>
<dbReference type="Gene3D" id="3.30.70.3490">
    <property type="match status" value="1"/>
</dbReference>
<dbReference type="InterPro" id="IPR018494">
    <property type="entry name" value="Oxysterol-bd_CS"/>
</dbReference>
<name>A0A167NEG4_CALVF</name>
<dbReference type="Proteomes" id="UP000076738">
    <property type="component" value="Unassembled WGS sequence"/>
</dbReference>
<dbReference type="GO" id="GO:0005829">
    <property type="term" value="C:cytosol"/>
    <property type="evidence" value="ECO:0007669"/>
    <property type="project" value="TreeGrafter"/>
</dbReference>
<comment type="similarity">
    <text evidence="1 2">Belongs to the OSBP family.</text>
</comment>
<dbReference type="STRING" id="1330018.A0A167NEG4"/>
<reference evidence="4 5" key="1">
    <citation type="journal article" date="2016" name="Mol. Biol. Evol.">
        <title>Comparative Genomics of Early-Diverging Mushroom-Forming Fungi Provides Insights into the Origins of Lignocellulose Decay Capabilities.</title>
        <authorList>
            <person name="Nagy L.G."/>
            <person name="Riley R."/>
            <person name="Tritt A."/>
            <person name="Adam C."/>
            <person name="Daum C."/>
            <person name="Floudas D."/>
            <person name="Sun H."/>
            <person name="Yadav J.S."/>
            <person name="Pangilinan J."/>
            <person name="Larsson K.H."/>
            <person name="Matsuura K."/>
            <person name="Barry K."/>
            <person name="Labutti K."/>
            <person name="Kuo R."/>
            <person name="Ohm R.A."/>
            <person name="Bhattacharya S.S."/>
            <person name="Shirouzu T."/>
            <person name="Yoshinaga Y."/>
            <person name="Martin F.M."/>
            <person name="Grigoriev I.V."/>
            <person name="Hibbett D.S."/>
        </authorList>
    </citation>
    <scope>NUCLEOTIDE SEQUENCE [LARGE SCALE GENOMIC DNA]</scope>
    <source>
        <strain evidence="4 5">TUFC12733</strain>
    </source>
</reference>
<dbReference type="PROSITE" id="PS01013">
    <property type="entry name" value="OSBP"/>
    <property type="match status" value="1"/>
</dbReference>
<evidence type="ECO:0000313" key="5">
    <source>
        <dbReference type="Proteomes" id="UP000076738"/>
    </source>
</evidence>
<dbReference type="PANTHER" id="PTHR10972">
    <property type="entry name" value="OXYSTEROL-BINDING PROTEIN-RELATED"/>
    <property type="match status" value="1"/>
</dbReference>
<sequence>MSAGGDLDHNADQSHRHRWRLKPKQKSSWTTFIKQIASFGGDLSSLTAPPFILSPVSLTEFPAYWGERPELFSSIAEGVDEEDRSVRVLKWFIATLKGQYTSRNEKMGSEKKPLNPVLGELFFGEWPETETRGKTTLTVEQVSHHPPVTAYRMYNAKSGVELSGFSGQKTSFSGGSIIVKQTGHAVLTLHGLPSGKEQYLITLPRLRIDGLWYGSPYTELSDMSYIQCENGWLSTIEYKGKGYFSGKPHSFKAVLTPPYNHPAPDEHTHVVEGTWHETSSYTKASGFQPELKPGLGTPYFTDVRGPKEEISVKPESEQGEWESRKLWKMVAEGIRSGDYDLASKEKTKIENQQRQMRKDEVAAGTTWQLKYFKKIPHDELYERLSEMYNGQPPTDEMYVYTGPDQVQD</sequence>
<evidence type="ECO:0000256" key="3">
    <source>
        <dbReference type="SAM" id="MobiDB-lite"/>
    </source>
</evidence>
<accession>A0A167NEG4</accession>
<dbReference type="OrthoDB" id="14833at2759"/>
<dbReference type="PANTHER" id="PTHR10972:SF184">
    <property type="entry name" value="OXYSTEROL-BINDING PROTEIN HOMOLOG 4-RELATED"/>
    <property type="match status" value="1"/>
</dbReference>
<gene>
    <name evidence="4" type="ORF">CALVIDRAFT_479930</name>
</gene>
<protein>
    <submittedName>
        <fullName evidence="4">Oxysterol-binding protein</fullName>
    </submittedName>
</protein>
<dbReference type="InterPro" id="IPR037239">
    <property type="entry name" value="OSBP_sf"/>
</dbReference>
<keyword evidence="5" id="KW-1185">Reference proteome</keyword>
<organism evidence="4 5">
    <name type="scientific">Calocera viscosa (strain TUFC12733)</name>
    <dbReference type="NCBI Taxonomy" id="1330018"/>
    <lineage>
        <taxon>Eukaryota</taxon>
        <taxon>Fungi</taxon>
        <taxon>Dikarya</taxon>
        <taxon>Basidiomycota</taxon>
        <taxon>Agaricomycotina</taxon>
        <taxon>Dacrymycetes</taxon>
        <taxon>Dacrymycetales</taxon>
        <taxon>Dacrymycetaceae</taxon>
        <taxon>Calocera</taxon>
    </lineage>
</organism>
<evidence type="ECO:0000256" key="2">
    <source>
        <dbReference type="RuleBase" id="RU003844"/>
    </source>
</evidence>
<feature type="region of interest" description="Disordered" evidence="3">
    <location>
        <begin position="1"/>
        <end position="23"/>
    </location>
</feature>
<dbReference type="GO" id="GO:0016020">
    <property type="term" value="C:membrane"/>
    <property type="evidence" value="ECO:0007669"/>
    <property type="project" value="TreeGrafter"/>
</dbReference>
<dbReference type="Gene3D" id="2.40.160.120">
    <property type="match status" value="1"/>
</dbReference>
<dbReference type="AlphaFoldDB" id="A0A167NEG4"/>
<proteinExistence type="inferred from homology"/>
<dbReference type="SUPFAM" id="SSF144000">
    <property type="entry name" value="Oxysterol-binding protein-like"/>
    <property type="match status" value="1"/>
</dbReference>
<dbReference type="GO" id="GO:0008142">
    <property type="term" value="F:oxysterol binding"/>
    <property type="evidence" value="ECO:0007669"/>
    <property type="project" value="TreeGrafter"/>
</dbReference>
<dbReference type="Pfam" id="PF01237">
    <property type="entry name" value="Oxysterol_BP"/>
    <property type="match status" value="2"/>
</dbReference>
<dbReference type="EMBL" id="KV417279">
    <property type="protein sequence ID" value="KZO97629.1"/>
    <property type="molecule type" value="Genomic_DNA"/>
</dbReference>
<feature type="compositionally biased region" description="Basic and acidic residues" evidence="3">
    <location>
        <begin position="1"/>
        <end position="14"/>
    </location>
</feature>
<dbReference type="InterPro" id="IPR000648">
    <property type="entry name" value="Oxysterol-bd"/>
</dbReference>
<evidence type="ECO:0000256" key="1">
    <source>
        <dbReference type="ARBA" id="ARBA00008842"/>
    </source>
</evidence>
<evidence type="ECO:0000313" key="4">
    <source>
        <dbReference type="EMBL" id="KZO97629.1"/>
    </source>
</evidence>
<dbReference type="Gene3D" id="1.10.287.2720">
    <property type="match status" value="1"/>
</dbReference>